<name>A0A0F9T155_9ZZZZ</name>
<keyword evidence="3" id="KW-0949">S-adenosyl-L-methionine</keyword>
<protein>
    <recommendedName>
        <fullName evidence="5">DNA (cytosine-5-)-methyltransferase</fullName>
    </recommendedName>
</protein>
<dbReference type="PROSITE" id="PS51679">
    <property type="entry name" value="SAM_MT_C5"/>
    <property type="match status" value="1"/>
</dbReference>
<accession>A0A0F9T155</accession>
<dbReference type="EMBL" id="LAZR01000317">
    <property type="protein sequence ID" value="KKN74990.1"/>
    <property type="molecule type" value="Genomic_DNA"/>
</dbReference>
<evidence type="ECO:0000256" key="2">
    <source>
        <dbReference type="ARBA" id="ARBA00022679"/>
    </source>
</evidence>
<dbReference type="AlphaFoldDB" id="A0A0F9T155"/>
<dbReference type="Gene3D" id="3.40.50.150">
    <property type="entry name" value="Vaccinia Virus protein VP39"/>
    <property type="match status" value="1"/>
</dbReference>
<dbReference type="InterPro" id="IPR050750">
    <property type="entry name" value="C5-MTase"/>
</dbReference>
<dbReference type="InterPro" id="IPR029063">
    <property type="entry name" value="SAM-dependent_MTases_sf"/>
</dbReference>
<dbReference type="GO" id="GO:0032259">
    <property type="term" value="P:methylation"/>
    <property type="evidence" value="ECO:0007669"/>
    <property type="project" value="UniProtKB-KW"/>
</dbReference>
<keyword evidence="2" id="KW-0808">Transferase</keyword>
<dbReference type="Pfam" id="PF00145">
    <property type="entry name" value="DNA_methylase"/>
    <property type="match status" value="1"/>
</dbReference>
<proteinExistence type="predicted"/>
<dbReference type="PROSITE" id="PS00094">
    <property type="entry name" value="C5_MTASE_1"/>
    <property type="match status" value="1"/>
</dbReference>
<comment type="caution">
    <text evidence="4">The sequence shown here is derived from an EMBL/GenBank/DDBJ whole genome shotgun (WGS) entry which is preliminary data.</text>
</comment>
<dbReference type="GO" id="GO:0008168">
    <property type="term" value="F:methyltransferase activity"/>
    <property type="evidence" value="ECO:0007669"/>
    <property type="project" value="UniProtKB-KW"/>
</dbReference>
<reference evidence="4" key="1">
    <citation type="journal article" date="2015" name="Nature">
        <title>Complex archaea that bridge the gap between prokaryotes and eukaryotes.</title>
        <authorList>
            <person name="Spang A."/>
            <person name="Saw J.H."/>
            <person name="Jorgensen S.L."/>
            <person name="Zaremba-Niedzwiedzka K."/>
            <person name="Martijn J."/>
            <person name="Lind A.E."/>
            <person name="van Eijk R."/>
            <person name="Schleper C."/>
            <person name="Guy L."/>
            <person name="Ettema T.J."/>
        </authorList>
    </citation>
    <scope>NUCLEOTIDE SEQUENCE</scope>
</reference>
<dbReference type="InterPro" id="IPR018117">
    <property type="entry name" value="C5_DNA_meth_AS"/>
</dbReference>
<organism evidence="4">
    <name type="scientific">marine sediment metagenome</name>
    <dbReference type="NCBI Taxonomy" id="412755"/>
    <lineage>
        <taxon>unclassified sequences</taxon>
        <taxon>metagenomes</taxon>
        <taxon>ecological metagenomes</taxon>
    </lineage>
</organism>
<dbReference type="NCBIfam" id="TIGR00675">
    <property type="entry name" value="dcm"/>
    <property type="match status" value="1"/>
</dbReference>
<keyword evidence="1" id="KW-0489">Methyltransferase</keyword>
<dbReference type="PRINTS" id="PR00105">
    <property type="entry name" value="C5METTRFRASE"/>
</dbReference>
<dbReference type="PANTHER" id="PTHR46098">
    <property type="entry name" value="TRNA (CYTOSINE(38)-C(5))-METHYLTRANSFERASE"/>
    <property type="match status" value="1"/>
</dbReference>
<dbReference type="Gene3D" id="3.90.120.10">
    <property type="entry name" value="DNA Methylase, subunit A, domain 2"/>
    <property type="match status" value="1"/>
</dbReference>
<sequence length="316" mass="35977">MRFIELFAGIGGFRYGLEQMGRLQQGVERPRRSRVIEGKGGKSQFDCVWANEWDKYASQIYRKQYGEICEQDIRTVDPSTIPKHDLICAGFPCQSFSIAGKRGGFEDTRGTLFFEIMRIARAKRTPYLLLENVKGLLSHDEGDTFQTILRTLDEFGYDVQWQVLNSKDFGVPQNRERVFIIGHLRGQPRPKVFPIGEADEVYTEPDGQVVHAIDSNYHKGWLDNQQRTMVLNQPKYGEYHTSDVADNMAGTGKSSQIKAVIGNSIRRLTPIECERLQGFPDNWTEGISDTQRYKCLGNAVTTNVIEAIGRQWINGL</sequence>
<dbReference type="PANTHER" id="PTHR46098:SF1">
    <property type="entry name" value="TRNA (CYTOSINE(38)-C(5))-METHYLTRANSFERASE"/>
    <property type="match status" value="1"/>
</dbReference>
<evidence type="ECO:0000256" key="1">
    <source>
        <dbReference type="ARBA" id="ARBA00022603"/>
    </source>
</evidence>
<evidence type="ECO:0000256" key="3">
    <source>
        <dbReference type="ARBA" id="ARBA00022691"/>
    </source>
</evidence>
<evidence type="ECO:0000313" key="4">
    <source>
        <dbReference type="EMBL" id="KKN74990.1"/>
    </source>
</evidence>
<gene>
    <name evidence="4" type="ORF">LCGC14_0384920</name>
</gene>
<evidence type="ECO:0008006" key="5">
    <source>
        <dbReference type="Google" id="ProtNLM"/>
    </source>
</evidence>
<dbReference type="InterPro" id="IPR001525">
    <property type="entry name" value="C5_MeTfrase"/>
</dbReference>
<dbReference type="SUPFAM" id="SSF53335">
    <property type="entry name" value="S-adenosyl-L-methionine-dependent methyltransferases"/>
    <property type="match status" value="1"/>
</dbReference>
<dbReference type="CDD" id="cd00315">
    <property type="entry name" value="Cyt_C5_DNA_methylase"/>
    <property type="match status" value="1"/>
</dbReference>